<dbReference type="PANTHER" id="PTHR10858:SF23">
    <property type="entry name" value="DEOXYRIBONUCLEASE II"/>
    <property type="match status" value="1"/>
</dbReference>
<dbReference type="InterPro" id="IPR004947">
    <property type="entry name" value="DNase_II"/>
</dbReference>
<dbReference type="CDD" id="cd09120">
    <property type="entry name" value="PLDc_DNaseII_1"/>
    <property type="match status" value="1"/>
</dbReference>
<sequence length="390" mass="43950">MGNCWSIGIFLIVFLGTFCFWNCMTRDEPADTSGWYGCRDQKGDPVDSFVVYKLPHDRHAQFPPLKEGTAYMYLTPETASRLQSGGVSSVFSEYRDLASGWVLSKVSISNESSMVARTLSRLYSDPELNKKAAYILYNDEFPNGTKSMTQGHTKGVVVMTLNGGFWLIHSVPMFPPPPENGYSYPHSGHRYGQTMLCISLLPDQSHSLGWQLIQNNPFMYSANMPASLAAKFPMLTRVMEGERPSAPPWYSITPITSQGGKTFTSFAKYRKYNQDLYSGLVAPELKTDIMVESWRNGPRPLPSSCNTTYRVENIEEVTARAPSTNFSTHRDHSKWVVAARPEKPFVCIGDINRMETQFERAGGTVCMSSLSIWYRFHKLVQTEEACPHTK</sequence>
<keyword evidence="2" id="KW-0378">Hydrolase</keyword>
<evidence type="ECO:0000256" key="1">
    <source>
        <dbReference type="ARBA" id="ARBA00007527"/>
    </source>
</evidence>
<dbReference type="GO" id="GO:0006309">
    <property type="term" value="P:apoptotic DNA fragmentation"/>
    <property type="evidence" value="ECO:0007669"/>
    <property type="project" value="TreeGrafter"/>
</dbReference>
<keyword evidence="3" id="KW-0732">Signal</keyword>
<feature type="chain" id="PRO_5006016765" evidence="3">
    <location>
        <begin position="20"/>
        <end position="390"/>
    </location>
</feature>
<dbReference type="EMBL" id="GDRN01050141">
    <property type="protein sequence ID" value="JAI66488.1"/>
    <property type="molecule type" value="Transcribed_RNA"/>
</dbReference>
<name>A0A0N7ZD78_SCYOL</name>
<evidence type="ECO:0000256" key="2">
    <source>
        <dbReference type="ARBA" id="ARBA00022801"/>
    </source>
</evidence>
<protein>
    <submittedName>
        <fullName evidence="4">Uncharacterized protein</fullName>
    </submittedName>
</protein>
<evidence type="ECO:0000256" key="3">
    <source>
        <dbReference type="SAM" id="SignalP"/>
    </source>
</evidence>
<proteinExistence type="inferred from homology"/>
<comment type="similarity">
    <text evidence="1">Belongs to the DNase II family.</text>
</comment>
<accession>A0A0N7ZD78</accession>
<dbReference type="PANTHER" id="PTHR10858">
    <property type="entry name" value="DEOXYRIBONUCLEASE II"/>
    <property type="match status" value="1"/>
</dbReference>
<reference evidence="4" key="1">
    <citation type="submission" date="2015-09" db="EMBL/GenBank/DDBJ databases">
        <title>Scylla olivacea transcriptome.</title>
        <authorList>
            <person name="Ikhwanuddin M."/>
        </authorList>
    </citation>
    <scope>NUCLEOTIDE SEQUENCE</scope>
</reference>
<dbReference type="CDD" id="cd09121">
    <property type="entry name" value="PLDc_DNaseII_2"/>
    <property type="match status" value="1"/>
</dbReference>
<dbReference type="Pfam" id="PF03265">
    <property type="entry name" value="DNase_II"/>
    <property type="match status" value="1"/>
</dbReference>
<feature type="signal peptide" evidence="3">
    <location>
        <begin position="1"/>
        <end position="19"/>
    </location>
</feature>
<dbReference type="AlphaFoldDB" id="A0A0N7ZD78"/>
<dbReference type="GO" id="GO:0004531">
    <property type="term" value="F:deoxyribonuclease II activity"/>
    <property type="evidence" value="ECO:0007669"/>
    <property type="project" value="InterPro"/>
</dbReference>
<evidence type="ECO:0000313" key="4">
    <source>
        <dbReference type="EMBL" id="JAI66488.1"/>
    </source>
</evidence>
<organism evidence="4">
    <name type="scientific">Scylla olivacea</name>
    <name type="common">Orange mud crab</name>
    <name type="synonym">Cancer olivacea</name>
    <dbReference type="NCBI Taxonomy" id="85551"/>
    <lineage>
        <taxon>Eukaryota</taxon>
        <taxon>Metazoa</taxon>
        <taxon>Ecdysozoa</taxon>
        <taxon>Arthropoda</taxon>
        <taxon>Crustacea</taxon>
        <taxon>Multicrustacea</taxon>
        <taxon>Malacostraca</taxon>
        <taxon>Eumalacostraca</taxon>
        <taxon>Eucarida</taxon>
        <taxon>Decapoda</taxon>
        <taxon>Pleocyemata</taxon>
        <taxon>Brachyura</taxon>
        <taxon>Eubrachyura</taxon>
        <taxon>Portunoidea</taxon>
        <taxon>Portunidae</taxon>
        <taxon>Portuninae</taxon>
        <taxon>Scylla</taxon>
    </lineage>
</organism>